<dbReference type="InterPro" id="IPR011990">
    <property type="entry name" value="TPR-like_helical_dom_sf"/>
</dbReference>
<comment type="caution">
    <text evidence="2">The sequence shown here is derived from an EMBL/GenBank/DDBJ whole genome shotgun (WGS) entry which is preliminary data.</text>
</comment>
<protein>
    <recommendedName>
        <fullName evidence="4">Tetratricopeptide repeat protein</fullName>
    </recommendedName>
</protein>
<accession>A0A8J7AP83</accession>
<evidence type="ECO:0008006" key="4">
    <source>
        <dbReference type="Google" id="ProtNLM"/>
    </source>
</evidence>
<keyword evidence="1" id="KW-0812">Transmembrane</keyword>
<dbReference type="RefSeq" id="WP_228021769.1">
    <property type="nucleotide sequence ID" value="NZ_JADEXG010000039.1"/>
</dbReference>
<dbReference type="AlphaFoldDB" id="A0A8J7AP83"/>
<organism evidence="2 3">
    <name type="scientific">Vasconcelosia minhoensis LEGE 07310</name>
    <dbReference type="NCBI Taxonomy" id="915328"/>
    <lineage>
        <taxon>Bacteria</taxon>
        <taxon>Bacillati</taxon>
        <taxon>Cyanobacteriota</taxon>
        <taxon>Cyanophyceae</taxon>
        <taxon>Nodosilineales</taxon>
        <taxon>Cymatolegaceae</taxon>
        <taxon>Vasconcelosia</taxon>
        <taxon>Vasconcelosia minhoensis</taxon>
    </lineage>
</organism>
<keyword evidence="1" id="KW-0472">Membrane</keyword>
<reference evidence="2" key="1">
    <citation type="submission" date="2020-10" db="EMBL/GenBank/DDBJ databases">
        <authorList>
            <person name="Castelo-Branco R."/>
            <person name="Eusebio N."/>
            <person name="Adriana R."/>
            <person name="Vieira A."/>
            <person name="Brugerolle De Fraissinette N."/>
            <person name="Rezende De Castro R."/>
            <person name="Schneider M.P."/>
            <person name="Vasconcelos V."/>
            <person name="Leao P.N."/>
        </authorList>
    </citation>
    <scope>NUCLEOTIDE SEQUENCE</scope>
    <source>
        <strain evidence="2">LEGE 07310</strain>
    </source>
</reference>
<keyword evidence="1" id="KW-1133">Transmembrane helix</keyword>
<evidence type="ECO:0000256" key="1">
    <source>
        <dbReference type="SAM" id="Phobius"/>
    </source>
</evidence>
<dbReference type="Proteomes" id="UP000636505">
    <property type="component" value="Unassembled WGS sequence"/>
</dbReference>
<proteinExistence type="predicted"/>
<evidence type="ECO:0000313" key="2">
    <source>
        <dbReference type="EMBL" id="MBE9078765.1"/>
    </source>
</evidence>
<dbReference type="SUPFAM" id="SSF48452">
    <property type="entry name" value="TPR-like"/>
    <property type="match status" value="1"/>
</dbReference>
<gene>
    <name evidence="2" type="ORF">IQ241_15920</name>
</gene>
<name>A0A8J7AP83_9CYAN</name>
<dbReference type="Gene3D" id="1.25.40.10">
    <property type="entry name" value="Tetratricopeptide repeat domain"/>
    <property type="match status" value="1"/>
</dbReference>
<dbReference type="EMBL" id="JADEXG010000039">
    <property type="protein sequence ID" value="MBE9078765.1"/>
    <property type="molecule type" value="Genomic_DNA"/>
</dbReference>
<sequence>MIAVSDFLVWAIVILAVAGIGIGAMTNAYFKPLGGKIPFPLPIEASATPLSGEAQAAFEQGVKVFQGGDYRGAIARFTQVSRLEPSCAEAFHNLGLAQVNVGDDNQAVRSLLQASERYDRQGSKDGIDQVKQQLIVLKQSAA</sequence>
<keyword evidence="3" id="KW-1185">Reference proteome</keyword>
<evidence type="ECO:0000313" key="3">
    <source>
        <dbReference type="Proteomes" id="UP000636505"/>
    </source>
</evidence>
<feature type="transmembrane region" description="Helical" evidence="1">
    <location>
        <begin position="7"/>
        <end position="30"/>
    </location>
</feature>